<gene>
    <name evidence="1" type="ORF">MPAN_006940</name>
</gene>
<dbReference type="EMBL" id="AP024412">
    <property type="protein sequence ID" value="BCR35801.1"/>
    <property type="molecule type" value="Genomic_DNA"/>
</dbReference>
<dbReference type="AlphaFoldDB" id="A0A7U9TJE3"/>
<reference evidence="1" key="1">
    <citation type="submission" date="2021-01" db="EMBL/GenBank/DDBJ databases">
        <title>Draft genome sequence of Acholeplasmataceae bacterium strain Mahy22.</title>
        <authorList>
            <person name="Watanabe M."/>
            <person name="Kojima H."/>
            <person name="Fukui M."/>
        </authorList>
    </citation>
    <scope>NUCLEOTIDE SEQUENCE</scope>
    <source>
        <strain evidence="1">Mahy22</strain>
    </source>
</reference>
<name>A0A7U9TJE3_9MOLU</name>
<sequence>MDHYEIPWSFYFQFNHSEQIMRIYLSNLFKLKEAIPNNYYVLSYDDIEKFLHKYDLRKLNYFFDKKVTNTFDMVLKVKDFTRKKGYINLHALCYIESKTMHCVSIDVMEVIKIKKMFDKHILNTNVHLEIRNSEYDFKEIKDKKIEALEDHLHELIYRKYSN</sequence>
<evidence type="ECO:0000313" key="2">
    <source>
        <dbReference type="Proteomes" id="UP000620133"/>
    </source>
</evidence>
<proteinExistence type="predicted"/>
<dbReference type="RefSeq" id="WP_176238635.1">
    <property type="nucleotide sequence ID" value="NZ_AP024412.1"/>
</dbReference>
<protein>
    <submittedName>
        <fullName evidence="1">Uncharacterized protein</fullName>
    </submittedName>
</protein>
<organism evidence="1 2">
    <name type="scientific">Mariniplasma anaerobium</name>
    <dbReference type="NCBI Taxonomy" id="2735436"/>
    <lineage>
        <taxon>Bacteria</taxon>
        <taxon>Bacillati</taxon>
        <taxon>Mycoplasmatota</taxon>
        <taxon>Mollicutes</taxon>
        <taxon>Acholeplasmatales</taxon>
        <taxon>Acholeplasmataceae</taxon>
        <taxon>Mariniplasma</taxon>
    </lineage>
</organism>
<accession>A0A7U9TJE3</accession>
<keyword evidence="2" id="KW-1185">Reference proteome</keyword>
<dbReference type="KEGG" id="manr:MPAN_006940"/>
<dbReference type="Proteomes" id="UP000620133">
    <property type="component" value="Chromosome"/>
</dbReference>
<evidence type="ECO:0000313" key="1">
    <source>
        <dbReference type="EMBL" id="BCR35801.1"/>
    </source>
</evidence>